<dbReference type="SMART" id="SM00563">
    <property type="entry name" value="PlsC"/>
    <property type="match status" value="1"/>
</dbReference>
<dbReference type="InterPro" id="IPR002123">
    <property type="entry name" value="Plipid/glycerol_acylTrfase"/>
</dbReference>
<evidence type="ECO:0000313" key="5">
    <source>
        <dbReference type="EMBL" id="CAD2216230.1"/>
    </source>
</evidence>
<gene>
    <name evidence="5" type="ORF">ADEAN_000369100</name>
</gene>
<protein>
    <submittedName>
        <fullName evidence="5">Acyltransferase, putative</fullName>
    </submittedName>
</protein>
<evidence type="ECO:0000256" key="1">
    <source>
        <dbReference type="ARBA" id="ARBA00022679"/>
    </source>
</evidence>
<dbReference type="PANTHER" id="PTHR10434:SF11">
    <property type="entry name" value="1-ACYL-SN-GLYCEROL-3-PHOSPHATE ACYLTRANSFERASE"/>
    <property type="match status" value="1"/>
</dbReference>
<dbReference type="GO" id="GO:0003841">
    <property type="term" value="F:1-acylglycerol-3-phosphate O-acyltransferase activity"/>
    <property type="evidence" value="ECO:0007669"/>
    <property type="project" value="TreeGrafter"/>
</dbReference>
<keyword evidence="3" id="KW-0472">Membrane</keyword>
<dbReference type="CDD" id="cd07989">
    <property type="entry name" value="LPLAT_AGPAT-like"/>
    <property type="match status" value="1"/>
</dbReference>
<feature type="transmembrane region" description="Helical" evidence="3">
    <location>
        <begin position="6"/>
        <end position="32"/>
    </location>
</feature>
<feature type="domain" description="Phospholipid/glycerol acyltransferase" evidence="4">
    <location>
        <begin position="88"/>
        <end position="213"/>
    </location>
</feature>
<accession>A0A7G2C8U9</accession>
<dbReference type="Pfam" id="PF01553">
    <property type="entry name" value="Acyltransferase"/>
    <property type="match status" value="1"/>
</dbReference>
<dbReference type="GO" id="GO:0006654">
    <property type="term" value="P:phosphatidic acid biosynthetic process"/>
    <property type="evidence" value="ECO:0007669"/>
    <property type="project" value="TreeGrafter"/>
</dbReference>
<keyword evidence="2 5" id="KW-0012">Acyltransferase</keyword>
<keyword evidence="6" id="KW-1185">Reference proteome</keyword>
<evidence type="ECO:0000256" key="2">
    <source>
        <dbReference type="ARBA" id="ARBA00023315"/>
    </source>
</evidence>
<dbReference type="Proteomes" id="UP000515908">
    <property type="component" value="Chromosome 06"/>
</dbReference>
<evidence type="ECO:0000256" key="3">
    <source>
        <dbReference type="SAM" id="Phobius"/>
    </source>
</evidence>
<reference evidence="5 6" key="1">
    <citation type="submission" date="2020-08" db="EMBL/GenBank/DDBJ databases">
        <authorList>
            <person name="Newling K."/>
            <person name="Davey J."/>
            <person name="Forrester S."/>
        </authorList>
    </citation>
    <scope>NUCLEOTIDE SEQUENCE [LARGE SCALE GENOMIC DNA]</scope>
    <source>
        <strain evidence="6">Crithidia deanei Carvalho (ATCC PRA-265)</strain>
    </source>
</reference>
<proteinExistence type="predicted"/>
<evidence type="ECO:0000313" key="6">
    <source>
        <dbReference type="Proteomes" id="UP000515908"/>
    </source>
</evidence>
<dbReference type="PANTHER" id="PTHR10434">
    <property type="entry name" value="1-ACYL-SN-GLYCEROL-3-PHOSPHATE ACYLTRANSFERASE"/>
    <property type="match status" value="1"/>
</dbReference>
<evidence type="ECO:0000259" key="4">
    <source>
        <dbReference type="SMART" id="SM00563"/>
    </source>
</evidence>
<name>A0A7G2C8U9_9TRYP</name>
<organism evidence="5 6">
    <name type="scientific">Angomonas deanei</name>
    <dbReference type="NCBI Taxonomy" id="59799"/>
    <lineage>
        <taxon>Eukaryota</taxon>
        <taxon>Discoba</taxon>
        <taxon>Euglenozoa</taxon>
        <taxon>Kinetoplastea</taxon>
        <taxon>Metakinetoplastina</taxon>
        <taxon>Trypanosomatida</taxon>
        <taxon>Trypanosomatidae</taxon>
        <taxon>Strigomonadinae</taxon>
        <taxon>Angomonas</taxon>
    </lineage>
</organism>
<dbReference type="SUPFAM" id="SSF69593">
    <property type="entry name" value="Glycerol-3-phosphate (1)-acyltransferase"/>
    <property type="match status" value="1"/>
</dbReference>
<dbReference type="AlphaFoldDB" id="A0A7G2C8U9"/>
<dbReference type="GO" id="GO:0005783">
    <property type="term" value="C:endoplasmic reticulum"/>
    <property type="evidence" value="ECO:0007669"/>
    <property type="project" value="TreeGrafter"/>
</dbReference>
<sequence>MAGFSLFFVLRVLCTIYLFISLLFQWLISWLLQTIYQIIAYPFTTKEQRQDICGHIFRFVSFIGMDLLNPFWRVHVLNKFPKTENKKVILMMNHLSGADPFVAIRSMLPRDGSWIAKDELFRVPLGGWSMANAGDLAVHFKSKKDGFQTVKGTVGPMMEEARTKLRRGRMLCVFPEGIRNKNPEGPLNPFRLGFFNLARDESAVIIPLAISGTEKLWPRGSPAMDSADAYFTFGEPVEAAQFESAEELSQHVFKVITDLRESHPDRVALRKTE</sequence>
<dbReference type="VEuPathDB" id="TriTrypDB:ADEAN_000369100"/>
<keyword evidence="1 5" id="KW-0808">Transferase</keyword>
<keyword evidence="3" id="KW-0812">Transmembrane</keyword>
<dbReference type="EMBL" id="LR877150">
    <property type="protein sequence ID" value="CAD2216230.1"/>
    <property type="molecule type" value="Genomic_DNA"/>
</dbReference>
<keyword evidence="3" id="KW-1133">Transmembrane helix</keyword>